<evidence type="ECO:0000313" key="2">
    <source>
        <dbReference type="EMBL" id="KNZ42278.1"/>
    </source>
</evidence>
<dbReference type="Pfam" id="PF02579">
    <property type="entry name" value="Nitro_FeMo-Co"/>
    <property type="match status" value="1"/>
</dbReference>
<dbReference type="STRING" id="52689.AKG39_07105"/>
<proteinExistence type="predicted"/>
<reference evidence="3" key="1">
    <citation type="submission" date="2015-07" db="EMBL/GenBank/DDBJ databases">
        <title>Draft genome sequence of Acetobacterium bakii DSM 8293, a potential psychrophilic chemical producer through syngas fermentation.</title>
        <authorList>
            <person name="Song Y."/>
            <person name="Hwang S."/>
            <person name="Cho B.-K."/>
        </authorList>
    </citation>
    <scope>NUCLEOTIDE SEQUENCE [LARGE SCALE GENOMIC DNA]</scope>
    <source>
        <strain evidence="3">DSM 8239</strain>
    </source>
</reference>
<dbReference type="PANTHER" id="PTHR42983:SF1">
    <property type="entry name" value="IRON-MOLYBDENUM PROTEIN"/>
    <property type="match status" value="1"/>
</dbReference>
<gene>
    <name evidence="2" type="ORF">AKG39_07105</name>
</gene>
<comment type="caution">
    <text evidence="2">The sequence shown here is derived from an EMBL/GenBank/DDBJ whole genome shotgun (WGS) entry which is preliminary data.</text>
</comment>
<dbReference type="Gene3D" id="3.30.420.130">
    <property type="entry name" value="Dinitrogenase iron-molybdenum cofactor biosynthesis domain"/>
    <property type="match status" value="1"/>
</dbReference>
<name>A0A0L6U199_9FIRM</name>
<accession>A0A0L6U199</accession>
<evidence type="ECO:0000313" key="3">
    <source>
        <dbReference type="Proteomes" id="UP000036873"/>
    </source>
</evidence>
<dbReference type="EMBL" id="LGYO01000016">
    <property type="protein sequence ID" value="KNZ42278.1"/>
    <property type="molecule type" value="Genomic_DNA"/>
</dbReference>
<dbReference type="RefSeq" id="WP_050739687.1">
    <property type="nucleotide sequence ID" value="NZ_LGYO01000016.1"/>
</dbReference>
<dbReference type="InterPro" id="IPR036105">
    <property type="entry name" value="DiNase_FeMo-co_biosyn_sf"/>
</dbReference>
<dbReference type="Proteomes" id="UP000036873">
    <property type="component" value="Unassembled WGS sequence"/>
</dbReference>
<keyword evidence="3" id="KW-1185">Reference proteome</keyword>
<feature type="domain" description="Dinitrogenase iron-molybdenum cofactor biosynthesis" evidence="1">
    <location>
        <begin position="13"/>
        <end position="97"/>
    </location>
</feature>
<organism evidence="2 3">
    <name type="scientific">Acetobacterium bakii</name>
    <dbReference type="NCBI Taxonomy" id="52689"/>
    <lineage>
        <taxon>Bacteria</taxon>
        <taxon>Bacillati</taxon>
        <taxon>Bacillota</taxon>
        <taxon>Clostridia</taxon>
        <taxon>Eubacteriales</taxon>
        <taxon>Eubacteriaceae</taxon>
        <taxon>Acetobacterium</taxon>
    </lineage>
</organism>
<dbReference type="PANTHER" id="PTHR42983">
    <property type="entry name" value="DINITROGENASE IRON-MOLYBDENUM COFACTOR PROTEIN-RELATED"/>
    <property type="match status" value="1"/>
</dbReference>
<protein>
    <recommendedName>
        <fullName evidence="1">Dinitrogenase iron-molybdenum cofactor biosynthesis domain-containing protein</fullName>
    </recommendedName>
</protein>
<evidence type="ECO:0000259" key="1">
    <source>
        <dbReference type="Pfam" id="PF02579"/>
    </source>
</evidence>
<dbReference type="OrthoDB" id="9807451at2"/>
<sequence>MYLAMTTDGKTLESNVSQRFEECKYLLVVDTNDLSVNAIENTAALTQEGMAQKVIEFNCEGIITGVISHPGAFDILADAYITRFLGSGHSGTEALALMDQRELALIRNISGSDHCDGDHDHHH</sequence>
<dbReference type="SUPFAM" id="SSF53146">
    <property type="entry name" value="Nitrogenase accessory factor-like"/>
    <property type="match status" value="1"/>
</dbReference>
<dbReference type="AlphaFoldDB" id="A0A0L6U199"/>
<dbReference type="InterPro" id="IPR003731">
    <property type="entry name" value="Di-Nase_FeMo-co_biosynth"/>
</dbReference>